<keyword evidence="1" id="KW-0812">Transmembrane</keyword>
<organism evidence="2 3">
    <name type="scientific">Rotaria socialis</name>
    <dbReference type="NCBI Taxonomy" id="392032"/>
    <lineage>
        <taxon>Eukaryota</taxon>
        <taxon>Metazoa</taxon>
        <taxon>Spiralia</taxon>
        <taxon>Gnathifera</taxon>
        <taxon>Rotifera</taxon>
        <taxon>Eurotatoria</taxon>
        <taxon>Bdelloidea</taxon>
        <taxon>Philodinida</taxon>
        <taxon>Philodinidae</taxon>
        <taxon>Rotaria</taxon>
    </lineage>
</organism>
<keyword evidence="1" id="KW-0472">Membrane</keyword>
<feature type="transmembrane region" description="Helical" evidence="1">
    <location>
        <begin position="33"/>
        <end position="50"/>
    </location>
</feature>
<comment type="caution">
    <text evidence="2">The sequence shown here is derived from an EMBL/GenBank/DDBJ whole genome shotgun (WGS) entry which is preliminary data.</text>
</comment>
<reference evidence="2" key="1">
    <citation type="submission" date="2021-02" db="EMBL/GenBank/DDBJ databases">
        <authorList>
            <person name="Nowell W R."/>
        </authorList>
    </citation>
    <scope>NUCLEOTIDE SEQUENCE</scope>
</reference>
<protein>
    <submittedName>
        <fullName evidence="2">Uncharacterized protein</fullName>
    </submittedName>
</protein>
<feature type="transmembrane region" description="Helical" evidence="1">
    <location>
        <begin position="162"/>
        <end position="181"/>
    </location>
</feature>
<evidence type="ECO:0000256" key="1">
    <source>
        <dbReference type="SAM" id="Phobius"/>
    </source>
</evidence>
<gene>
    <name evidence="2" type="ORF">FME351_LOCUS22647</name>
</gene>
<feature type="transmembrane region" description="Helical" evidence="1">
    <location>
        <begin position="131"/>
        <end position="150"/>
    </location>
</feature>
<feature type="transmembrane region" description="Helical" evidence="1">
    <location>
        <begin position="85"/>
        <end position="106"/>
    </location>
</feature>
<evidence type="ECO:0000313" key="3">
    <source>
        <dbReference type="Proteomes" id="UP000663869"/>
    </source>
</evidence>
<dbReference type="Proteomes" id="UP000663869">
    <property type="component" value="Unassembled WGS sequence"/>
</dbReference>
<proteinExistence type="predicted"/>
<accession>A0A818NZ86</accession>
<name>A0A818NZ86_9BILA</name>
<evidence type="ECO:0000313" key="2">
    <source>
        <dbReference type="EMBL" id="CAF3615177.1"/>
    </source>
</evidence>
<keyword evidence="1" id="KW-1133">Transmembrane helix</keyword>
<dbReference type="AlphaFoldDB" id="A0A818NZ86"/>
<sequence length="204" mass="23690">MGINAKASDLHSIVMCTAKTESIYIRSNLTERLFVYFGFVLLVIDLLYNIPSASPYVYIQTIGSISIEFGELSAYLFLWKSSKSVIIVSFLSFSIEFILHIIHISLEYYSNENKNNIFEFGKTTCGRIKYVVMRSISYTIFNVTSIFFLFLDDNGRFHYKFYEILVLLTFDFPSIALSSVLESTTKYKYEYEQNQIPKITIFLI</sequence>
<dbReference type="EMBL" id="CAJNYU010002963">
    <property type="protein sequence ID" value="CAF3615177.1"/>
    <property type="molecule type" value="Genomic_DNA"/>
</dbReference>